<sequence>MAIEPGQRQRRRQRRRRQHEVDGELYRGTSRATSERDRTANSTTGETAACRASTVRRRRDPDRVRDGPRRGA</sequence>
<feature type="compositionally biased region" description="Basic and acidic residues" evidence="1">
    <location>
        <begin position="59"/>
        <end position="72"/>
    </location>
</feature>
<accession>A0A841HDR5</accession>
<comment type="caution">
    <text evidence="2">The sequence shown here is derived from an EMBL/GenBank/DDBJ whole genome shotgun (WGS) entry which is preliminary data.</text>
</comment>
<dbReference type="Proteomes" id="UP000642919">
    <property type="component" value="Unassembled WGS sequence"/>
</dbReference>
<evidence type="ECO:0000256" key="1">
    <source>
        <dbReference type="SAM" id="MobiDB-lite"/>
    </source>
</evidence>
<organism evidence="2 3">
    <name type="scientific">Halobacterium salinarum</name>
    <name type="common">Halobacterium halobium</name>
    <dbReference type="NCBI Taxonomy" id="2242"/>
    <lineage>
        <taxon>Archaea</taxon>
        <taxon>Methanobacteriati</taxon>
        <taxon>Methanobacteriota</taxon>
        <taxon>Stenosarchaea group</taxon>
        <taxon>Halobacteria</taxon>
        <taxon>Halobacteriales</taxon>
        <taxon>Halobacteriaceae</taxon>
        <taxon>Halobacterium</taxon>
    </lineage>
</organism>
<name>A0A841HDR5_HALSI</name>
<proteinExistence type="predicted"/>
<evidence type="ECO:0000313" key="2">
    <source>
        <dbReference type="EMBL" id="MBB6090987.1"/>
    </source>
</evidence>
<feature type="compositionally biased region" description="Basic residues" evidence="1">
    <location>
        <begin position="8"/>
        <end position="18"/>
    </location>
</feature>
<reference evidence="2" key="1">
    <citation type="submission" date="2020-08" db="EMBL/GenBank/DDBJ databases">
        <title>Genomic Encyclopedia of Type Strains, Phase IV (KMG-IV): sequencing the most valuable type-strain genomes for metagenomic binning, comparative biology and taxonomic classification.</title>
        <authorList>
            <person name="Goeker M."/>
        </authorList>
    </citation>
    <scope>NUCLEOTIDE SEQUENCE</scope>
    <source>
        <strain evidence="2">DSM 669</strain>
    </source>
</reference>
<protein>
    <submittedName>
        <fullName evidence="2">Uncharacterized protein</fullName>
    </submittedName>
</protein>
<gene>
    <name evidence="2" type="ORF">HNR49_002377</name>
</gene>
<evidence type="ECO:0000313" key="3">
    <source>
        <dbReference type="Proteomes" id="UP000642919"/>
    </source>
</evidence>
<dbReference type="EMBL" id="JACHGX010000015">
    <property type="protein sequence ID" value="MBB6090987.1"/>
    <property type="molecule type" value="Genomic_DNA"/>
</dbReference>
<feature type="region of interest" description="Disordered" evidence="1">
    <location>
        <begin position="1"/>
        <end position="72"/>
    </location>
</feature>
<dbReference type="AlphaFoldDB" id="A0A841HDR5"/>